<evidence type="ECO:0000313" key="2">
    <source>
        <dbReference type="Proteomes" id="UP000293089"/>
    </source>
</evidence>
<gene>
    <name evidence="1" type="ORF">EA658_09835</name>
</gene>
<dbReference type="Proteomes" id="UP000293089">
    <property type="component" value="Unassembled WGS sequence"/>
</dbReference>
<keyword evidence="2" id="KW-1185">Reference proteome</keyword>
<organism evidence="1 2">
    <name type="scientific">Pseudoxanthomonas winnipegensis</name>
    <dbReference type="NCBI Taxonomy" id="2480810"/>
    <lineage>
        <taxon>Bacteria</taxon>
        <taxon>Pseudomonadati</taxon>
        <taxon>Pseudomonadota</taxon>
        <taxon>Gammaproteobacteria</taxon>
        <taxon>Lysobacterales</taxon>
        <taxon>Lysobacteraceae</taxon>
        <taxon>Pseudoxanthomonas</taxon>
    </lineage>
</organism>
<proteinExistence type="predicted"/>
<dbReference type="EMBL" id="SHME01000003">
    <property type="protein sequence ID" value="TAA19170.1"/>
    <property type="molecule type" value="Genomic_DNA"/>
</dbReference>
<evidence type="ECO:0000313" key="1">
    <source>
        <dbReference type="EMBL" id="TAA19170.1"/>
    </source>
</evidence>
<name>A0ABY1WCR9_9GAMM</name>
<protein>
    <submittedName>
        <fullName evidence="1">Uncharacterized protein</fullName>
    </submittedName>
</protein>
<sequence>MLPGFIESGRLTAGTVRAADEAIRILKRLRKERSQHVRQAQITALEQLVESMRSYERGGSSW</sequence>
<reference evidence="1 2" key="1">
    <citation type="submission" date="2019-02" db="EMBL/GenBank/DDBJ databases">
        <title>WGS of Pseudoxanthomonas species novum from clinical isolates.</title>
        <authorList>
            <person name="Bernier A.-M."/>
            <person name="Bernard K."/>
            <person name="Vachon A."/>
        </authorList>
    </citation>
    <scope>NUCLEOTIDE SEQUENCE [LARGE SCALE GENOMIC DNA]</scope>
    <source>
        <strain evidence="2">NML 170316</strain>
    </source>
</reference>
<comment type="caution">
    <text evidence="1">The sequence shown here is derived from an EMBL/GenBank/DDBJ whole genome shotgun (WGS) entry which is preliminary data.</text>
</comment>
<dbReference type="RefSeq" id="WP_130528642.1">
    <property type="nucleotide sequence ID" value="NZ_SHMD01000001.1"/>
</dbReference>
<accession>A0ABY1WCR9</accession>